<dbReference type="Pfam" id="PF12937">
    <property type="entry name" value="F-box-like"/>
    <property type="match status" value="1"/>
</dbReference>
<keyword evidence="5" id="KW-1185">Reference proteome</keyword>
<protein>
    <recommendedName>
        <fullName evidence="3">F-box domain-containing protein</fullName>
    </recommendedName>
</protein>
<name>A0A7M7LSF0_NASVI</name>
<proteinExistence type="predicted"/>
<organism evidence="4 5">
    <name type="scientific">Nasonia vitripennis</name>
    <name type="common">Parasitic wasp</name>
    <dbReference type="NCBI Taxonomy" id="7425"/>
    <lineage>
        <taxon>Eukaryota</taxon>
        <taxon>Metazoa</taxon>
        <taxon>Ecdysozoa</taxon>
        <taxon>Arthropoda</taxon>
        <taxon>Hexapoda</taxon>
        <taxon>Insecta</taxon>
        <taxon>Pterygota</taxon>
        <taxon>Neoptera</taxon>
        <taxon>Endopterygota</taxon>
        <taxon>Hymenoptera</taxon>
        <taxon>Apocrita</taxon>
        <taxon>Proctotrupomorpha</taxon>
        <taxon>Chalcidoidea</taxon>
        <taxon>Pteromalidae</taxon>
        <taxon>Pteromalinae</taxon>
        <taxon>Nasonia</taxon>
    </lineage>
</organism>
<evidence type="ECO:0000256" key="1">
    <source>
        <dbReference type="ARBA" id="ARBA00022786"/>
    </source>
</evidence>
<dbReference type="SUPFAM" id="SSF52047">
    <property type="entry name" value="RNI-like"/>
    <property type="match status" value="1"/>
</dbReference>
<dbReference type="InterPro" id="IPR006553">
    <property type="entry name" value="Leu-rich_rpt_Cys-con_subtyp"/>
</dbReference>
<dbReference type="InterPro" id="IPR032675">
    <property type="entry name" value="LRR_dom_sf"/>
</dbReference>
<dbReference type="SUPFAM" id="SSF81383">
    <property type="entry name" value="F-box domain"/>
    <property type="match status" value="1"/>
</dbReference>
<dbReference type="KEGG" id="nvi:100121294"/>
<dbReference type="Proteomes" id="UP000002358">
    <property type="component" value="Chromosome 5"/>
</dbReference>
<keyword evidence="1" id="KW-0833">Ubl conjugation pathway</keyword>
<dbReference type="OrthoDB" id="2095648at2759"/>
<dbReference type="SMR" id="A0A7M7LSF0"/>
<dbReference type="SMART" id="SM00367">
    <property type="entry name" value="LRR_CC"/>
    <property type="match status" value="5"/>
</dbReference>
<dbReference type="Gene3D" id="3.80.10.10">
    <property type="entry name" value="Ribonuclease Inhibitor"/>
    <property type="match status" value="1"/>
</dbReference>
<sequence>MAETCWYNSKRMRLDDGCNNNHNSTTEKENEKWSYSGDTSLVEPEILEDMGVGMLADGEASRESLQTLKTQECTISPKNFDKLKPASTMYESQETYKSNSFEKENIDRLDPFENEDAVNFCAINNESGYASRVENDNFVEAKENFSKEDSNDAVDKPGMDQFYLFRRKKKLSIIGEDKFNKLSDEMILMILKWLPKKCLVRSMLVCKRWCQIARDEALWTRLDLGSKVLAGGTLGHILPRGVQILRLAQAEIANPAFLSNSDISFEDYTCKLQYLDLSMAVVSADFLADLLKKCKYLKKLSLEKCTLNTTSCEAISKNEDLEILNLTMCEGMNLKCVKSIIKLTRLTSLNMAWCALDSESMVYLCQSLPFSIKRLNIAGCRKTLTDDNIKDLVQCCPNLVELDLSDCTMLTINTVHSLMNLGELEHLSLSRCYSIPTATHLRLALLPRLKCLDIFGLLSEEYLKTFMAKCDKVVINKFPYSAIARPTVGVRRTSIWGHRVRD</sequence>
<accession>A0A7M7LSF0</accession>
<dbReference type="FunCoup" id="A0A7M7LSF0">
    <property type="interactions" value="773"/>
</dbReference>
<dbReference type="InParanoid" id="A0A7M7LSF0"/>
<dbReference type="InterPro" id="IPR001611">
    <property type="entry name" value="Leu-rich_rpt"/>
</dbReference>
<reference evidence="4" key="1">
    <citation type="submission" date="2021-01" db="UniProtKB">
        <authorList>
            <consortium name="EnsemblMetazoa"/>
        </authorList>
    </citation>
    <scope>IDENTIFICATION</scope>
</reference>
<dbReference type="GO" id="GO:0019005">
    <property type="term" value="C:SCF ubiquitin ligase complex"/>
    <property type="evidence" value="ECO:0007669"/>
    <property type="project" value="TreeGrafter"/>
</dbReference>
<evidence type="ECO:0000313" key="5">
    <source>
        <dbReference type="Proteomes" id="UP000002358"/>
    </source>
</evidence>
<gene>
    <name evidence="4" type="primary">100121294</name>
</gene>
<evidence type="ECO:0000259" key="3">
    <source>
        <dbReference type="PROSITE" id="PS50181"/>
    </source>
</evidence>
<dbReference type="SMART" id="SM00256">
    <property type="entry name" value="FBOX"/>
    <property type="match status" value="1"/>
</dbReference>
<dbReference type="EnsemblMetazoa" id="XM_008219909">
    <property type="protein sequence ID" value="XP_008218131"/>
    <property type="gene ID" value="LOC100121294"/>
</dbReference>
<dbReference type="OMA" id="CDFTADH"/>
<feature type="domain" description="F-box" evidence="3">
    <location>
        <begin position="176"/>
        <end position="222"/>
    </location>
</feature>
<dbReference type="Pfam" id="PF13516">
    <property type="entry name" value="LRR_6"/>
    <property type="match status" value="1"/>
</dbReference>
<dbReference type="PANTHER" id="PTHR13318">
    <property type="entry name" value="PARTNER OF PAIRED, ISOFORM B-RELATED"/>
    <property type="match status" value="1"/>
</dbReference>
<feature type="region of interest" description="Disordered" evidence="2">
    <location>
        <begin position="16"/>
        <end position="36"/>
    </location>
</feature>
<dbReference type="AlphaFoldDB" id="A0A7M7LSF0"/>
<dbReference type="PROSITE" id="PS50181">
    <property type="entry name" value="FBOX"/>
    <property type="match status" value="1"/>
</dbReference>
<dbReference type="InterPro" id="IPR001810">
    <property type="entry name" value="F-box_dom"/>
</dbReference>
<dbReference type="InterPro" id="IPR036047">
    <property type="entry name" value="F-box-like_dom_sf"/>
</dbReference>
<evidence type="ECO:0000256" key="2">
    <source>
        <dbReference type="SAM" id="MobiDB-lite"/>
    </source>
</evidence>
<evidence type="ECO:0000313" key="4">
    <source>
        <dbReference type="EnsemblMetazoa" id="XP_008218131"/>
    </source>
</evidence>
<dbReference type="EnsemblMetazoa" id="XM_016986812">
    <property type="protein sequence ID" value="XP_016842301"/>
    <property type="gene ID" value="LOC100121294"/>
</dbReference>
<dbReference type="GO" id="GO:0031146">
    <property type="term" value="P:SCF-dependent proteasomal ubiquitin-dependent protein catabolic process"/>
    <property type="evidence" value="ECO:0007669"/>
    <property type="project" value="TreeGrafter"/>
</dbReference>